<name>A0A242K9P1_9ENTE</name>
<dbReference type="Proteomes" id="UP000195141">
    <property type="component" value="Chromosome"/>
</dbReference>
<dbReference type="EMBL" id="NGMM01000002">
    <property type="protein sequence ID" value="OTP17498.1"/>
    <property type="molecule type" value="Genomic_DNA"/>
</dbReference>
<reference evidence="2" key="3">
    <citation type="submission" date="2024-03" db="EMBL/GenBank/DDBJ databases">
        <title>The Genome Sequence of Enterococcus sp. DIV0242b.</title>
        <authorList>
            <consortium name="The Broad Institute Genomics Platform"/>
            <consortium name="The Broad Institute Microbial Omics Core"/>
            <consortium name="The Broad Institute Genomic Center for Infectious Diseases"/>
            <person name="Earl A."/>
            <person name="Manson A."/>
            <person name="Gilmore M."/>
            <person name="Schwartman J."/>
            <person name="Shea T."/>
            <person name="Abouelleil A."/>
            <person name="Cao P."/>
            <person name="Chapman S."/>
            <person name="Cusick C."/>
            <person name="Young S."/>
            <person name="Neafsey D."/>
            <person name="Nusbaum C."/>
            <person name="Birren B."/>
        </authorList>
    </citation>
    <scope>NUCLEOTIDE SEQUENCE</scope>
    <source>
        <strain evidence="2">9E7_DIV0242</strain>
    </source>
</reference>
<evidence type="ECO:0000313" key="2">
    <source>
        <dbReference type="EMBL" id="WYJ91105.1"/>
    </source>
</evidence>
<dbReference type="OrthoDB" id="1645729at2"/>
<dbReference type="AlphaFoldDB" id="A0A242K9P1"/>
<evidence type="ECO:0000313" key="3">
    <source>
        <dbReference type="Proteomes" id="UP000195141"/>
    </source>
</evidence>
<organism evidence="1">
    <name type="scientific">Candidatus Enterococcus clewellii</name>
    <dbReference type="NCBI Taxonomy" id="1834193"/>
    <lineage>
        <taxon>Bacteria</taxon>
        <taxon>Bacillati</taxon>
        <taxon>Bacillota</taxon>
        <taxon>Bacilli</taxon>
        <taxon>Lactobacillales</taxon>
        <taxon>Enterococcaceae</taxon>
        <taxon>Enterococcus</taxon>
    </lineage>
</organism>
<keyword evidence="3" id="KW-1185">Reference proteome</keyword>
<sequence length="264" mass="30405">MAKKNRKPLGCLLLLLAIPLGGYLLLLSMCRVPDYKYEPYMRAGSDYYEEVLGVSPEIKHGRFYADEGGGFDVSVTFTKEQRKKPFVKLYIEQINESKGSYGFRGTATQSNIVGLTKEATELLESANSYYKYNRPVSELLDDLLGLDEPDSEIYERAPAMTISIYSTELSFWKKVVENYSRLKDQSFAERFDWVAAQTGKQTYFYIRASEYGSFETMEQELPLSSFPVGTVYRITSEYSIRFVDYESDEQYNLVKSTHEYPVSY</sequence>
<gene>
    <name evidence="1" type="ORF">A5888_001636</name>
    <name evidence="2" type="ORF">A5888_002873</name>
</gene>
<dbReference type="RefSeq" id="WP_086348705.1">
    <property type="nucleotide sequence ID" value="NZ_CP147247.1"/>
</dbReference>
<evidence type="ECO:0000313" key="1">
    <source>
        <dbReference type="EMBL" id="OTP17498.1"/>
    </source>
</evidence>
<proteinExistence type="predicted"/>
<dbReference type="EMBL" id="CP147247">
    <property type="protein sequence ID" value="WYJ91105.1"/>
    <property type="molecule type" value="Genomic_DNA"/>
</dbReference>
<protein>
    <submittedName>
        <fullName evidence="1">Uncharacterized protein</fullName>
    </submittedName>
</protein>
<accession>A0A242K9P1</accession>
<reference evidence="1" key="1">
    <citation type="submission" date="2017-05" db="EMBL/GenBank/DDBJ databases">
        <title>The Genome Sequence of Enterococcus sp. 9E7_DIV0242.</title>
        <authorList>
            <consortium name="The Broad Institute Genomics Platform"/>
            <consortium name="The Broad Institute Genomic Center for Infectious Diseases"/>
            <person name="Earl A."/>
            <person name="Manson A."/>
            <person name="Schwartman J."/>
            <person name="Gilmore M."/>
            <person name="Abouelleil A."/>
            <person name="Cao P."/>
            <person name="Chapman S."/>
            <person name="Cusick C."/>
            <person name="Shea T."/>
            <person name="Young S."/>
            <person name="Neafsey D."/>
            <person name="Nusbaum C."/>
            <person name="Birren B."/>
        </authorList>
    </citation>
    <scope>NUCLEOTIDE SEQUENCE [LARGE SCALE GENOMIC DNA]</scope>
    <source>
        <strain evidence="1">9E7_DIV0242</strain>
    </source>
</reference>
<reference evidence="2" key="2">
    <citation type="submission" date="2017-05" db="EMBL/GenBank/DDBJ databases">
        <authorList>
            <consortium name="The Broad Institute Genomics Platform"/>
            <consortium name="The Broad Institute Genomic Center for Infectious Diseases"/>
            <person name="Earl A."/>
            <person name="Manson A."/>
            <person name="Schwartman J."/>
            <person name="Gilmore M."/>
            <person name="Abouelleil A."/>
            <person name="Cao P."/>
            <person name="Chapman S."/>
            <person name="Cusick C."/>
            <person name="Shea T."/>
            <person name="Young S."/>
            <person name="Neafsey D."/>
            <person name="Nusbaum C."/>
            <person name="Birren B."/>
        </authorList>
    </citation>
    <scope>NUCLEOTIDE SEQUENCE</scope>
    <source>
        <strain evidence="2">9E7_DIV0242</strain>
    </source>
</reference>